<evidence type="ECO:0000256" key="2">
    <source>
        <dbReference type="SAM" id="Phobius"/>
    </source>
</evidence>
<feature type="transmembrane region" description="Helical" evidence="2">
    <location>
        <begin position="186"/>
        <end position="213"/>
    </location>
</feature>
<dbReference type="AlphaFoldDB" id="H0HIP9"/>
<organism evidence="3 4">
    <name type="scientific">Mesorhizobium alhagi CCNWXJ12-2</name>
    <dbReference type="NCBI Taxonomy" id="1107882"/>
    <lineage>
        <taxon>Bacteria</taxon>
        <taxon>Pseudomonadati</taxon>
        <taxon>Pseudomonadota</taxon>
        <taxon>Alphaproteobacteria</taxon>
        <taxon>Hyphomicrobiales</taxon>
        <taxon>Phyllobacteriaceae</taxon>
        <taxon>Allomesorhizobium</taxon>
    </lineage>
</organism>
<evidence type="ECO:0000313" key="4">
    <source>
        <dbReference type="Proteomes" id="UP000003250"/>
    </source>
</evidence>
<keyword evidence="2" id="KW-0812">Transmembrane</keyword>
<accession>H0HIP9</accession>
<keyword evidence="2" id="KW-1133">Transmembrane helix</keyword>
<dbReference type="EMBL" id="AHAM01000001">
    <property type="protein sequence ID" value="EHK59364.1"/>
    <property type="molecule type" value="Genomic_DNA"/>
</dbReference>
<keyword evidence="4" id="KW-1185">Reference proteome</keyword>
<feature type="transmembrane region" description="Helical" evidence="2">
    <location>
        <begin position="289"/>
        <end position="312"/>
    </location>
</feature>
<reference evidence="3 4" key="1">
    <citation type="journal article" date="2012" name="J. Bacteriol.">
        <title>Draft Genome Sequence of Mesorhizobium alhagi CCNWXJ12-2T, a Novel Salt-Resistant Species Isolated from the Desert of Northwestern China.</title>
        <authorList>
            <person name="Zhou M."/>
            <person name="Chen W."/>
            <person name="Chen H."/>
            <person name="Wei G."/>
        </authorList>
    </citation>
    <scope>NUCLEOTIDE SEQUENCE [LARGE SCALE GENOMIC DNA]</scope>
    <source>
        <strain evidence="3 4">CCNWXJ12-2</strain>
    </source>
</reference>
<proteinExistence type="predicted"/>
<gene>
    <name evidence="3" type="ORF">MAXJ12_00010</name>
</gene>
<dbReference type="Proteomes" id="UP000003250">
    <property type="component" value="Unassembled WGS sequence"/>
</dbReference>
<feature type="transmembrane region" description="Helical" evidence="2">
    <location>
        <begin position="158"/>
        <end position="180"/>
    </location>
</feature>
<protein>
    <submittedName>
        <fullName evidence="3">Uncharacterized protein</fullName>
    </submittedName>
</protein>
<feature type="region of interest" description="Disordered" evidence="1">
    <location>
        <begin position="323"/>
        <end position="350"/>
    </location>
</feature>
<evidence type="ECO:0000313" key="3">
    <source>
        <dbReference type="EMBL" id="EHK59364.1"/>
    </source>
</evidence>
<evidence type="ECO:0000256" key="1">
    <source>
        <dbReference type="SAM" id="MobiDB-lite"/>
    </source>
</evidence>
<sequence length="350" mass="35928">MPDPAVPLAAISDEVVSVPVVPVVVEAVVSVDVPAAGPLVSGVVEAVVSVDVPAVPEAVLSDGVVVEAVVSVDVPVPVVVSEAVLSDGVVVVEAVVSVDVPVSGAEAVAEETVAQSCLTCACCSVLSEDQLDLISSWLLSWVFEASAKKASAIGPDQSLVSSLSASVIIIVSVAPGVAVVAPDVSLVPVVLLCAMALVPSASVSIEAAISLYIMSMNPVCGWSFRPLGARTKPTRLDDVPIFFQKVPDPAPRQGQPQSASFISFLPGRTEHRPPPAVRMGREAKLMKRSWEMTSIIVVAVIAVVMLIAFLWINGGFGTAPVATPGSEHPATRAPADVEPPEPNTPAAEPQ</sequence>
<name>H0HIP9_9HYPH</name>
<dbReference type="PATRIC" id="fig|1107882.3.peg.2"/>
<keyword evidence="2" id="KW-0472">Membrane</keyword>